<gene>
    <name evidence="1" type="ORF">V6N11_069853</name>
</gene>
<evidence type="ECO:0000313" key="2">
    <source>
        <dbReference type="Proteomes" id="UP001396334"/>
    </source>
</evidence>
<accession>A0ABR2Q415</accession>
<dbReference type="EMBL" id="JBBPBN010000046">
    <property type="protein sequence ID" value="KAK8995421.1"/>
    <property type="molecule type" value="Genomic_DNA"/>
</dbReference>
<organism evidence="1 2">
    <name type="scientific">Hibiscus sabdariffa</name>
    <name type="common">roselle</name>
    <dbReference type="NCBI Taxonomy" id="183260"/>
    <lineage>
        <taxon>Eukaryota</taxon>
        <taxon>Viridiplantae</taxon>
        <taxon>Streptophyta</taxon>
        <taxon>Embryophyta</taxon>
        <taxon>Tracheophyta</taxon>
        <taxon>Spermatophyta</taxon>
        <taxon>Magnoliopsida</taxon>
        <taxon>eudicotyledons</taxon>
        <taxon>Gunneridae</taxon>
        <taxon>Pentapetalae</taxon>
        <taxon>rosids</taxon>
        <taxon>malvids</taxon>
        <taxon>Malvales</taxon>
        <taxon>Malvaceae</taxon>
        <taxon>Malvoideae</taxon>
        <taxon>Hibiscus</taxon>
    </lineage>
</organism>
<reference evidence="1 2" key="1">
    <citation type="journal article" date="2024" name="G3 (Bethesda)">
        <title>Genome assembly of Hibiscus sabdariffa L. provides insights into metabolisms of medicinal natural products.</title>
        <authorList>
            <person name="Kim T."/>
        </authorList>
    </citation>
    <scope>NUCLEOTIDE SEQUENCE [LARGE SCALE GENOMIC DNA]</scope>
    <source>
        <strain evidence="1">TK-2024</strain>
        <tissue evidence="1">Old leaves</tissue>
    </source>
</reference>
<protein>
    <recommendedName>
        <fullName evidence="3">RNase H type-1 domain-containing protein</fullName>
    </recommendedName>
</protein>
<evidence type="ECO:0000313" key="1">
    <source>
        <dbReference type="EMBL" id="KAK8995421.1"/>
    </source>
</evidence>
<proteinExistence type="predicted"/>
<evidence type="ECO:0008006" key="3">
    <source>
        <dbReference type="Google" id="ProtNLM"/>
    </source>
</evidence>
<sequence length="143" mass="16112">MVRCWIKGDGCNSIACWHCLQLVCICCRKCGLRLLHYLLRFNMCDSPTRLGGFVPTLMQGICSALKAEMWGADCPYPRTPTIVFHVSELIRREWCVQVCHIPRDHNRLAHSLAKLSNGSTLSPIYFPQPPALVAFSEYVSDVG</sequence>
<name>A0ABR2Q415_9ROSI</name>
<dbReference type="Proteomes" id="UP001396334">
    <property type="component" value="Unassembled WGS sequence"/>
</dbReference>
<comment type="caution">
    <text evidence="1">The sequence shown here is derived from an EMBL/GenBank/DDBJ whole genome shotgun (WGS) entry which is preliminary data.</text>
</comment>
<keyword evidence="2" id="KW-1185">Reference proteome</keyword>